<dbReference type="PROSITE" id="PS50181">
    <property type="entry name" value="FBOX"/>
    <property type="match status" value="1"/>
</dbReference>
<feature type="domain" description="F-box" evidence="2">
    <location>
        <begin position="1"/>
        <end position="45"/>
    </location>
</feature>
<evidence type="ECO:0000313" key="3">
    <source>
        <dbReference type="EMBL" id="KAK4240653.1"/>
    </source>
</evidence>
<evidence type="ECO:0000313" key="4">
    <source>
        <dbReference type="Proteomes" id="UP001303760"/>
    </source>
</evidence>
<feature type="region of interest" description="Disordered" evidence="1">
    <location>
        <begin position="116"/>
        <end position="144"/>
    </location>
</feature>
<comment type="caution">
    <text evidence="3">The sequence shown here is derived from an EMBL/GenBank/DDBJ whole genome shotgun (WGS) entry which is preliminary data.</text>
</comment>
<dbReference type="InterPro" id="IPR036047">
    <property type="entry name" value="F-box-like_dom_sf"/>
</dbReference>
<dbReference type="SUPFAM" id="SSF81383">
    <property type="entry name" value="F-box domain"/>
    <property type="match status" value="1"/>
</dbReference>
<dbReference type="Proteomes" id="UP001303760">
    <property type="component" value="Unassembled WGS sequence"/>
</dbReference>
<dbReference type="AlphaFoldDB" id="A0AAN7CGW3"/>
<dbReference type="Pfam" id="PF00646">
    <property type="entry name" value="F-box"/>
    <property type="match status" value="1"/>
</dbReference>
<reference evidence="3" key="2">
    <citation type="submission" date="2023-05" db="EMBL/GenBank/DDBJ databases">
        <authorList>
            <consortium name="Lawrence Berkeley National Laboratory"/>
            <person name="Steindorff A."/>
            <person name="Hensen N."/>
            <person name="Bonometti L."/>
            <person name="Westerberg I."/>
            <person name="Brannstrom I.O."/>
            <person name="Guillou S."/>
            <person name="Cros-Aarteil S."/>
            <person name="Calhoun S."/>
            <person name="Haridas S."/>
            <person name="Kuo A."/>
            <person name="Mondo S."/>
            <person name="Pangilinan J."/>
            <person name="Riley R."/>
            <person name="Labutti K."/>
            <person name="Andreopoulos B."/>
            <person name="Lipzen A."/>
            <person name="Chen C."/>
            <person name="Yanf M."/>
            <person name="Daum C."/>
            <person name="Ng V."/>
            <person name="Clum A."/>
            <person name="Ohm R."/>
            <person name="Martin F."/>
            <person name="Silar P."/>
            <person name="Natvig D."/>
            <person name="Lalanne C."/>
            <person name="Gautier V."/>
            <person name="Ament-Velasquez S.L."/>
            <person name="Kruys A."/>
            <person name="Hutchinson M.I."/>
            <person name="Powell A.J."/>
            <person name="Barry K."/>
            <person name="Miller A.N."/>
            <person name="Grigoriev I.V."/>
            <person name="Debuchy R."/>
            <person name="Gladieux P."/>
            <person name="Thoren M.H."/>
            <person name="Johannesson H."/>
        </authorList>
    </citation>
    <scope>NUCLEOTIDE SEQUENCE</scope>
    <source>
        <strain evidence="3">CBS 532.94</strain>
    </source>
</reference>
<organism evidence="3 4">
    <name type="scientific">Achaetomium macrosporum</name>
    <dbReference type="NCBI Taxonomy" id="79813"/>
    <lineage>
        <taxon>Eukaryota</taxon>
        <taxon>Fungi</taxon>
        <taxon>Dikarya</taxon>
        <taxon>Ascomycota</taxon>
        <taxon>Pezizomycotina</taxon>
        <taxon>Sordariomycetes</taxon>
        <taxon>Sordariomycetidae</taxon>
        <taxon>Sordariales</taxon>
        <taxon>Chaetomiaceae</taxon>
        <taxon>Achaetomium</taxon>
    </lineage>
</organism>
<dbReference type="EMBL" id="MU860036">
    <property type="protein sequence ID" value="KAK4240653.1"/>
    <property type="molecule type" value="Genomic_DNA"/>
</dbReference>
<gene>
    <name evidence="3" type="ORF">C8A03DRAFT_31250</name>
</gene>
<reference evidence="3" key="1">
    <citation type="journal article" date="2023" name="Mol. Phylogenet. Evol.">
        <title>Genome-scale phylogeny and comparative genomics of the fungal order Sordariales.</title>
        <authorList>
            <person name="Hensen N."/>
            <person name="Bonometti L."/>
            <person name="Westerberg I."/>
            <person name="Brannstrom I.O."/>
            <person name="Guillou S."/>
            <person name="Cros-Aarteil S."/>
            <person name="Calhoun S."/>
            <person name="Haridas S."/>
            <person name="Kuo A."/>
            <person name="Mondo S."/>
            <person name="Pangilinan J."/>
            <person name="Riley R."/>
            <person name="LaButti K."/>
            <person name="Andreopoulos B."/>
            <person name="Lipzen A."/>
            <person name="Chen C."/>
            <person name="Yan M."/>
            <person name="Daum C."/>
            <person name="Ng V."/>
            <person name="Clum A."/>
            <person name="Steindorff A."/>
            <person name="Ohm R.A."/>
            <person name="Martin F."/>
            <person name="Silar P."/>
            <person name="Natvig D.O."/>
            <person name="Lalanne C."/>
            <person name="Gautier V."/>
            <person name="Ament-Velasquez S.L."/>
            <person name="Kruys A."/>
            <person name="Hutchinson M.I."/>
            <person name="Powell A.J."/>
            <person name="Barry K."/>
            <person name="Miller A.N."/>
            <person name="Grigoriev I.V."/>
            <person name="Debuchy R."/>
            <person name="Gladieux P."/>
            <person name="Hiltunen Thoren M."/>
            <person name="Johannesson H."/>
        </authorList>
    </citation>
    <scope>NUCLEOTIDE SEQUENCE</scope>
    <source>
        <strain evidence="3">CBS 532.94</strain>
    </source>
</reference>
<proteinExistence type="predicted"/>
<accession>A0AAN7CGW3</accession>
<sequence length="144" mass="16369">MSFLPPELLLLIVEKLDVPDIVALMFTCRANYGLIKAYEQSIVKARFCRLESSHAFFSYSWDMWDPWFPPGLRLHSFEFLEMLEGGTRGRRAAGDLRLALGCASYVNKLCSKELGNQPKWKGRGNKVEPTETIQPGSQSQSKRP</sequence>
<name>A0AAN7CGW3_9PEZI</name>
<protein>
    <recommendedName>
        <fullName evidence="2">F-box domain-containing protein</fullName>
    </recommendedName>
</protein>
<keyword evidence="4" id="KW-1185">Reference proteome</keyword>
<feature type="compositionally biased region" description="Polar residues" evidence="1">
    <location>
        <begin position="131"/>
        <end position="144"/>
    </location>
</feature>
<dbReference type="InterPro" id="IPR001810">
    <property type="entry name" value="F-box_dom"/>
</dbReference>
<evidence type="ECO:0000256" key="1">
    <source>
        <dbReference type="SAM" id="MobiDB-lite"/>
    </source>
</evidence>
<evidence type="ECO:0000259" key="2">
    <source>
        <dbReference type="PROSITE" id="PS50181"/>
    </source>
</evidence>